<accession>A0A286PGP6</accession>
<sequence length="65" mass="7127">MSIAACLGEDFLAQAPHREYRHVPGVIDVAGLMTWGNLNQILVGHRLEPPHMRLSRDGDTLPGPV</sequence>
<gene>
    <name evidence="1" type="ORF">SO3561_10300</name>
</gene>
<protein>
    <submittedName>
        <fullName evidence="1">Uncharacterized protein</fullName>
    </submittedName>
</protein>
<dbReference type="RefSeq" id="WP_067385689.1">
    <property type="nucleotide sequence ID" value="NZ_BDQI01000062.1"/>
</dbReference>
<comment type="caution">
    <text evidence="1">The sequence shown here is derived from an EMBL/GenBank/DDBJ whole genome shotgun (WGS) entry which is preliminary data.</text>
</comment>
<proteinExistence type="predicted"/>
<organism evidence="1 2">
    <name type="scientific">Streptomyces olivochromogenes</name>
    <dbReference type="NCBI Taxonomy" id="1963"/>
    <lineage>
        <taxon>Bacteria</taxon>
        <taxon>Bacillati</taxon>
        <taxon>Actinomycetota</taxon>
        <taxon>Actinomycetes</taxon>
        <taxon>Kitasatosporales</taxon>
        <taxon>Streptomycetaceae</taxon>
        <taxon>Streptomyces</taxon>
    </lineage>
</organism>
<name>A0A286PGP6_STROL</name>
<dbReference type="EMBL" id="BDQI01000062">
    <property type="protein sequence ID" value="GAX58725.1"/>
    <property type="molecule type" value="Genomic_DNA"/>
</dbReference>
<keyword evidence="2" id="KW-1185">Reference proteome</keyword>
<reference evidence="2" key="1">
    <citation type="submission" date="2017-05" db="EMBL/GenBank/DDBJ databases">
        <title>Streptomyces olivochromogenes NBRC 3561 whole genome shotgun sequence.</title>
        <authorList>
            <person name="Dohra H."/>
            <person name="Kodani S."/>
        </authorList>
    </citation>
    <scope>NUCLEOTIDE SEQUENCE [LARGE SCALE GENOMIC DNA]</scope>
    <source>
        <strain evidence="2">NBRC 3561</strain>
    </source>
</reference>
<evidence type="ECO:0000313" key="1">
    <source>
        <dbReference type="EMBL" id="GAX58725.1"/>
    </source>
</evidence>
<dbReference type="AlphaFoldDB" id="A0A286PGP6"/>
<dbReference type="Proteomes" id="UP000217446">
    <property type="component" value="Unassembled WGS sequence"/>
</dbReference>
<evidence type="ECO:0000313" key="2">
    <source>
        <dbReference type="Proteomes" id="UP000217446"/>
    </source>
</evidence>